<feature type="domain" description="Peptidase M14" evidence="8">
    <location>
        <begin position="36"/>
        <end position="348"/>
    </location>
</feature>
<keyword evidence="4" id="KW-0378">Hydrolase</keyword>
<dbReference type="SUPFAM" id="SSF53187">
    <property type="entry name" value="Zn-dependent exopeptidases"/>
    <property type="match status" value="1"/>
</dbReference>
<gene>
    <name evidence="9" type="ORF">BFS30_04880</name>
</gene>
<keyword evidence="9" id="KW-0121">Carboxypeptidase</keyword>
<dbReference type="GO" id="GO:0004181">
    <property type="term" value="F:metallocarboxypeptidase activity"/>
    <property type="evidence" value="ECO:0007669"/>
    <property type="project" value="InterPro"/>
</dbReference>
<keyword evidence="3" id="KW-0645">Protease</keyword>
<evidence type="ECO:0000259" key="8">
    <source>
        <dbReference type="PROSITE" id="PS52035"/>
    </source>
</evidence>
<evidence type="ECO:0000256" key="2">
    <source>
        <dbReference type="ARBA" id="ARBA00005988"/>
    </source>
</evidence>
<dbReference type="SMART" id="SM00631">
    <property type="entry name" value="Zn_pept"/>
    <property type="match status" value="1"/>
</dbReference>
<evidence type="ECO:0000313" key="9">
    <source>
        <dbReference type="EMBL" id="AOM76546.1"/>
    </source>
</evidence>
<comment type="similarity">
    <text evidence="2 7">Belongs to the peptidase M14 family.</text>
</comment>
<protein>
    <submittedName>
        <fullName evidence="9">Zinc carboxypeptidase</fullName>
    </submittedName>
</protein>
<name>A0A1D7QCX5_9SPHI</name>
<proteinExistence type="inferred from homology"/>
<dbReference type="InterPro" id="IPR000834">
    <property type="entry name" value="Peptidase_M14"/>
</dbReference>
<dbReference type="RefSeq" id="WP_069378242.1">
    <property type="nucleotide sequence ID" value="NZ_CP017141.1"/>
</dbReference>
<dbReference type="PROSITE" id="PS52035">
    <property type="entry name" value="PEPTIDASE_M14"/>
    <property type="match status" value="1"/>
</dbReference>
<evidence type="ECO:0000256" key="7">
    <source>
        <dbReference type="PROSITE-ProRule" id="PRU01379"/>
    </source>
</evidence>
<dbReference type="AlphaFoldDB" id="A0A1D7QCX5"/>
<dbReference type="PANTHER" id="PTHR11705">
    <property type="entry name" value="PROTEASE FAMILY M14 CARBOXYPEPTIDASE A,B"/>
    <property type="match status" value="1"/>
</dbReference>
<evidence type="ECO:0000256" key="4">
    <source>
        <dbReference type="ARBA" id="ARBA00022801"/>
    </source>
</evidence>
<dbReference type="PANTHER" id="PTHR11705:SF143">
    <property type="entry name" value="SLL0236 PROTEIN"/>
    <property type="match status" value="1"/>
</dbReference>
<keyword evidence="5" id="KW-0862">Zinc</keyword>
<evidence type="ECO:0000256" key="6">
    <source>
        <dbReference type="ARBA" id="ARBA00023049"/>
    </source>
</evidence>
<dbReference type="Pfam" id="PF00246">
    <property type="entry name" value="Peptidase_M14"/>
    <property type="match status" value="1"/>
</dbReference>
<evidence type="ECO:0000256" key="1">
    <source>
        <dbReference type="ARBA" id="ARBA00001947"/>
    </source>
</evidence>
<dbReference type="GO" id="GO:0006508">
    <property type="term" value="P:proteolysis"/>
    <property type="evidence" value="ECO:0007669"/>
    <property type="project" value="UniProtKB-KW"/>
</dbReference>
<dbReference type="InterPro" id="IPR029062">
    <property type="entry name" value="Class_I_gatase-like"/>
</dbReference>
<dbReference type="GO" id="GO:0008270">
    <property type="term" value="F:zinc ion binding"/>
    <property type="evidence" value="ECO:0007669"/>
    <property type="project" value="InterPro"/>
</dbReference>
<evidence type="ECO:0000256" key="5">
    <source>
        <dbReference type="ARBA" id="ARBA00022833"/>
    </source>
</evidence>
<reference evidence="9 10" key="1">
    <citation type="submission" date="2016-08" db="EMBL/GenBank/DDBJ databases">
        <authorList>
            <person name="Seilhamer J.J."/>
        </authorList>
    </citation>
    <scope>NUCLEOTIDE SEQUENCE [LARGE SCALE GENOMIC DNA]</scope>
    <source>
        <strain evidence="9 10">DX4</strain>
    </source>
</reference>
<evidence type="ECO:0000313" key="10">
    <source>
        <dbReference type="Proteomes" id="UP000094313"/>
    </source>
</evidence>
<comment type="caution">
    <text evidence="7">Lacks conserved residue(s) required for the propagation of feature annotation.</text>
</comment>
<dbReference type="GO" id="GO:0005615">
    <property type="term" value="C:extracellular space"/>
    <property type="evidence" value="ECO:0007669"/>
    <property type="project" value="TreeGrafter"/>
</dbReference>
<dbReference type="CDD" id="cd06238">
    <property type="entry name" value="M14-like"/>
    <property type="match status" value="1"/>
</dbReference>
<evidence type="ECO:0000256" key="3">
    <source>
        <dbReference type="ARBA" id="ARBA00022670"/>
    </source>
</evidence>
<dbReference type="Gene3D" id="3.40.630.10">
    <property type="entry name" value="Zn peptidases"/>
    <property type="match status" value="1"/>
</dbReference>
<keyword evidence="10" id="KW-1185">Reference proteome</keyword>
<dbReference type="EMBL" id="CP017141">
    <property type="protein sequence ID" value="AOM76546.1"/>
    <property type="molecule type" value="Genomic_DNA"/>
</dbReference>
<accession>A0A1D7QCX5</accession>
<dbReference type="SUPFAM" id="SSF52317">
    <property type="entry name" value="Class I glutamine amidotransferase-like"/>
    <property type="match status" value="1"/>
</dbReference>
<keyword evidence="6" id="KW-0482">Metalloprotease</keyword>
<dbReference type="OrthoDB" id="9758209at2"/>
<comment type="cofactor">
    <cofactor evidence="1">
        <name>Zn(2+)</name>
        <dbReference type="ChEBI" id="CHEBI:29105"/>
    </cofactor>
</comment>
<dbReference type="Proteomes" id="UP000094313">
    <property type="component" value="Chromosome"/>
</dbReference>
<dbReference type="KEGG" id="psty:BFS30_04880"/>
<sequence length="827" mass="93940">MKYFLLSFLFLFFVEKSVEAQIKSPDDFLGYSLGSRFTPHYKVLEYFKYIGGANKNVKIHKYGKTYEGRDLLVAIISGKENMDNLETIRKNNVSMSNAEKMSSKSKQPAILWLSYNVHGNEASSTETALRMLYTLADPKTTNIQNWLKNTVVIIDPCLNPDGRERYVNFFGAATGFKPNSNPMSREHIEPWPGGRSNHYYFDLNRDWAWQSQVETQQRLALYHDWMPEVHVDFHEQSYNEPYYFAPAAEPIHQDITPWQRNFQITVGKNNAKYFDQNGWQYFTKEQFDLLYPSYGDTYPLYNGAIGMTYEQGGISAGLSVVTLDGDTLTLKDRIDHHFTSGMATLETVSLHADKLVEEFKKYFENAVVSPPGLYKTYVIKAQNKSRMKRMVNLLRNNRIEYAFGSDRSLNGYSFETQKNENFRIERNDLVVNLQQAKAVLANVLLEPQTSVSDSNTYDITAWALPYAYGLPAYATTESVKGKYLAMDEFKEVFPVVEKPYAWIFPWNSIEDAQVLIALQKENIKVRIAEDAFTLGNRNFSIGSLLVYRTENERNILDLQERITAIERRLKMSFYPASGGFVDKGKDFGSSSYRMLNTPKVAVVAGPESSSQNVGEIWHFFEQELSYPVSLIEAKNIGNLDINKINVLVIPDGAYGDEVAGKLEDWLKVGGKVILFEDAILNVNEAKPFEIKRKEFPKEDPSGVNSTEYAKRKKEDLAEVIPGAIFKVHLDHSHPLSAGLGAYYYALKTDDKIYENLSRGWNVGVLKTGSYMAGVAGKNVIKKLSSGMVFGVQSIGKGAVVYLGSDVLFRSFWENGKQLFLNALFLVD</sequence>
<organism evidence="9 10">
    <name type="scientific">Pedobacter steynii</name>
    <dbReference type="NCBI Taxonomy" id="430522"/>
    <lineage>
        <taxon>Bacteria</taxon>
        <taxon>Pseudomonadati</taxon>
        <taxon>Bacteroidota</taxon>
        <taxon>Sphingobacteriia</taxon>
        <taxon>Sphingobacteriales</taxon>
        <taxon>Sphingobacteriaceae</taxon>
        <taxon>Pedobacter</taxon>
    </lineage>
</organism>